<sequence length="163" mass="19582">MPILAAGNTSGDLHLLHLLPLPLPLPAKHLFHILQTPPSRLRQKHIKKHPPAQRYSRVHIKTPCDTYRLIQGNKRHRHHATHHPISRRPHTRSLRPQPQREYLRTVNPRYRPQSYRKRPNKRQNGRYAHTNRRLRRLAFRLPVDYKQRRSQRQERDYHPTSAA</sequence>
<dbReference type="AlphaFoldDB" id="A0AAV7G420"/>
<comment type="caution">
    <text evidence="2">The sequence shown here is derived from an EMBL/GenBank/DDBJ whole genome shotgun (WGS) entry which is preliminary data.</text>
</comment>
<dbReference type="Proteomes" id="UP000775213">
    <property type="component" value="Unassembled WGS sequence"/>
</dbReference>
<feature type="compositionally biased region" description="Basic residues" evidence="1">
    <location>
        <begin position="114"/>
        <end position="138"/>
    </location>
</feature>
<feature type="compositionally biased region" description="Basic and acidic residues" evidence="1">
    <location>
        <begin position="143"/>
        <end position="163"/>
    </location>
</feature>
<protein>
    <submittedName>
        <fullName evidence="2">Uncharacterized protein</fullName>
    </submittedName>
</protein>
<feature type="region of interest" description="Disordered" evidence="1">
    <location>
        <begin position="74"/>
        <end position="163"/>
    </location>
</feature>
<reference evidence="2 3" key="1">
    <citation type="journal article" date="2021" name="Hortic Res">
        <title>Chromosome-scale assembly of the Dendrobium chrysotoxum genome enhances the understanding of orchid evolution.</title>
        <authorList>
            <person name="Zhang Y."/>
            <person name="Zhang G.Q."/>
            <person name="Zhang D."/>
            <person name="Liu X.D."/>
            <person name="Xu X.Y."/>
            <person name="Sun W.H."/>
            <person name="Yu X."/>
            <person name="Zhu X."/>
            <person name="Wang Z.W."/>
            <person name="Zhao X."/>
            <person name="Zhong W.Y."/>
            <person name="Chen H."/>
            <person name="Yin W.L."/>
            <person name="Huang T."/>
            <person name="Niu S.C."/>
            <person name="Liu Z.J."/>
        </authorList>
    </citation>
    <scope>NUCLEOTIDE SEQUENCE [LARGE SCALE GENOMIC DNA]</scope>
    <source>
        <strain evidence="2">Lindl</strain>
    </source>
</reference>
<proteinExistence type="predicted"/>
<name>A0AAV7G420_DENCH</name>
<feature type="compositionally biased region" description="Basic residues" evidence="1">
    <location>
        <begin position="74"/>
        <end position="93"/>
    </location>
</feature>
<organism evidence="2 3">
    <name type="scientific">Dendrobium chrysotoxum</name>
    <name type="common">Orchid</name>
    <dbReference type="NCBI Taxonomy" id="161865"/>
    <lineage>
        <taxon>Eukaryota</taxon>
        <taxon>Viridiplantae</taxon>
        <taxon>Streptophyta</taxon>
        <taxon>Embryophyta</taxon>
        <taxon>Tracheophyta</taxon>
        <taxon>Spermatophyta</taxon>
        <taxon>Magnoliopsida</taxon>
        <taxon>Liliopsida</taxon>
        <taxon>Asparagales</taxon>
        <taxon>Orchidaceae</taxon>
        <taxon>Epidendroideae</taxon>
        <taxon>Malaxideae</taxon>
        <taxon>Dendrobiinae</taxon>
        <taxon>Dendrobium</taxon>
    </lineage>
</organism>
<keyword evidence="3" id="KW-1185">Reference proteome</keyword>
<gene>
    <name evidence="2" type="ORF">IEQ34_021177</name>
</gene>
<dbReference type="EMBL" id="JAGFBR010000018">
    <property type="protein sequence ID" value="KAH0450485.1"/>
    <property type="molecule type" value="Genomic_DNA"/>
</dbReference>
<evidence type="ECO:0000256" key="1">
    <source>
        <dbReference type="SAM" id="MobiDB-lite"/>
    </source>
</evidence>
<evidence type="ECO:0000313" key="2">
    <source>
        <dbReference type="EMBL" id="KAH0450485.1"/>
    </source>
</evidence>
<accession>A0AAV7G420</accession>
<evidence type="ECO:0000313" key="3">
    <source>
        <dbReference type="Proteomes" id="UP000775213"/>
    </source>
</evidence>